<evidence type="ECO:0000256" key="1">
    <source>
        <dbReference type="ARBA" id="ARBA00004236"/>
    </source>
</evidence>
<feature type="signal peptide" evidence="13">
    <location>
        <begin position="1"/>
        <end position="22"/>
    </location>
</feature>
<keyword evidence="5 13" id="KW-0732">Signal</keyword>
<dbReference type="SUPFAM" id="SSF52058">
    <property type="entry name" value="L domain-like"/>
    <property type="match status" value="2"/>
</dbReference>
<keyword evidence="10" id="KW-0325">Glycoprotein</keyword>
<feature type="transmembrane region" description="Helical" evidence="12">
    <location>
        <begin position="914"/>
        <end position="939"/>
    </location>
</feature>
<keyword evidence="2" id="KW-1003">Cell membrane</keyword>
<dbReference type="GO" id="GO:0009791">
    <property type="term" value="P:post-embryonic development"/>
    <property type="evidence" value="ECO:0007669"/>
    <property type="project" value="UniProtKB-ARBA"/>
</dbReference>
<feature type="chain" id="PRO_5012620928" evidence="13">
    <location>
        <begin position="23"/>
        <end position="1133"/>
    </location>
</feature>
<keyword evidence="9 15" id="KW-0675">Receptor</keyword>
<keyword evidence="6" id="KW-0677">Repeat</keyword>
<dbReference type="Proteomes" id="UP000054558">
    <property type="component" value="Unassembled WGS sequence"/>
</dbReference>
<evidence type="ECO:0000259" key="14">
    <source>
        <dbReference type="Pfam" id="PF23598"/>
    </source>
</evidence>
<dbReference type="InterPro" id="IPR055414">
    <property type="entry name" value="LRR_R13L4/SHOC2-like"/>
</dbReference>
<protein>
    <submittedName>
        <fullName evidence="15">LRR receptor-like serine/threonine-protein kinase FLS2</fullName>
    </submittedName>
</protein>
<gene>
    <name evidence="15" type="ORF">KFL_000450400</name>
</gene>
<feature type="transmembrane region" description="Helical" evidence="12">
    <location>
        <begin position="842"/>
        <end position="864"/>
    </location>
</feature>
<dbReference type="PANTHER" id="PTHR48052">
    <property type="entry name" value="UNNAMED PRODUCT"/>
    <property type="match status" value="1"/>
</dbReference>
<dbReference type="GO" id="GO:0016301">
    <property type="term" value="F:kinase activity"/>
    <property type="evidence" value="ECO:0007669"/>
    <property type="project" value="UniProtKB-KW"/>
</dbReference>
<evidence type="ECO:0000256" key="2">
    <source>
        <dbReference type="ARBA" id="ARBA00022475"/>
    </source>
</evidence>
<evidence type="ECO:0000256" key="4">
    <source>
        <dbReference type="ARBA" id="ARBA00022692"/>
    </source>
</evidence>
<evidence type="ECO:0000256" key="10">
    <source>
        <dbReference type="ARBA" id="ARBA00023180"/>
    </source>
</evidence>
<dbReference type="Gene3D" id="3.80.10.10">
    <property type="entry name" value="Ribonuclease Inhibitor"/>
    <property type="match status" value="3"/>
</dbReference>
<evidence type="ECO:0000313" key="16">
    <source>
        <dbReference type="Proteomes" id="UP000054558"/>
    </source>
</evidence>
<comment type="subcellular location">
    <subcellularLocation>
        <location evidence="1">Cell membrane</location>
    </subcellularLocation>
    <subcellularLocation>
        <location evidence="11">Endomembrane system</location>
        <topology evidence="11">Single-pass membrane protein</topology>
    </subcellularLocation>
</comment>
<dbReference type="Pfam" id="PF13855">
    <property type="entry name" value="LRR_8"/>
    <property type="match status" value="1"/>
</dbReference>
<proteinExistence type="predicted"/>
<dbReference type="PROSITE" id="PS51450">
    <property type="entry name" value="LRR"/>
    <property type="match status" value="1"/>
</dbReference>
<evidence type="ECO:0000256" key="8">
    <source>
        <dbReference type="ARBA" id="ARBA00023136"/>
    </source>
</evidence>
<evidence type="ECO:0000256" key="13">
    <source>
        <dbReference type="SAM" id="SignalP"/>
    </source>
</evidence>
<sequence>MHLALWATLLFSVLLGWGGAAAFNVTYLQGCDVSNNLTQLWLNGTGLRGPIPPEIGKCTALQVLSLSNNSRVNGSIPPEIGQLTNLRTLDLGSTGLSGPIPSEIGNCTALQVLTLRSAYKVNGSIPGQIGQLTNLTTLDLGSTSLTGPIPEEIGNLPSLQALELAFSSVGGFIPWDALCSKTNLSLLLLNSTEVEGPITRDIGKCTALKYLSLTGNTKVNGSIPVEIDQLGKLTKLDLSGTNLSGPIPSAFGNVSSLEVLFLNDNNLTAPVPWEALCQLAKLYSLNLGGNSQLKGPPPPPCVWSLTRLRSLALTDSPVFGGTPLPLDFCQLVKLEFLYLGSTNLSGTIPPCLGNMPGLRALGLSANRLVGPIPSELGSLRNLTLATLKDNNLTGNIPEEFSDLAQLVWLNIANNQLSGPLPAKVFEGLRQLISLDLSNNSLTGPIPTEIGASGEAFDFLSLAHNNLSAVIPPGLGNLSNLTYLDLSYNQLSGELPVELRALRPSKLGHINLRHNNLTGGVGPIGHLTALSVIALDNNNFSGPIPTAWFNSTELGTLILSFNSFSGPIPSAIRNMRPPNIAEVLALFTGVPASQFSLVEEIFGSITISLDSNQLSGSFPDIGQINVTAIIFNASDNKLSGTFRAGPFKKKNFTASYLELSNNGPLELLPGYNLSGWELVSLPNISSQGDPLVAPDMRALTIAGRGIPPSKKLDLARIPATCPYVSYANGNVNDISFWDACDKSFGCVVNLIGTGSKLSRATRERVCLGKISVFLEGDSPRVQFTASGGTGSAFLVNRQGSVYFNDSAFVNKLDLGPGGVTYTGVDFPRVQRGNLCRNEEAAEVVGITYGVFAALILASAAAWWCARAWGVFDKTGGKLSPRIARGLGAGAYLWGVAGFFVSWGDLVSDVQVVVEIWGVWSAWVILGLILAPFLLSALYAGRVLLEGSDYRWSLSEARFKWIPFYNLPDPTDPLPLSALPLWKYPLVPLALPVTVVYVIILDLLDLLDKIGAHLRFGPTVYSLHAYSEFRSQADLTLRSIPQAVFQTTLYLLGSSRATRIYIDEQILFRSVVLSLLNVFIRFNFLAHEHLTTRVPVGTILQRRFAARNCRATALRALGDDDEKVDEHIFEKIEEL</sequence>
<dbReference type="GO" id="GO:0012505">
    <property type="term" value="C:endomembrane system"/>
    <property type="evidence" value="ECO:0007669"/>
    <property type="project" value="UniProtKB-SubCell"/>
</dbReference>
<accession>A0A1Y1HPT3</accession>
<dbReference type="SMART" id="SM00369">
    <property type="entry name" value="LRR_TYP"/>
    <property type="match status" value="9"/>
</dbReference>
<dbReference type="STRING" id="105231.A0A1Y1HPT3"/>
<feature type="domain" description="Disease resistance R13L4/SHOC-2-like LRR" evidence="14">
    <location>
        <begin position="53"/>
        <end position="165"/>
    </location>
</feature>
<keyword evidence="3" id="KW-0433">Leucine-rich repeat</keyword>
<dbReference type="InterPro" id="IPR032675">
    <property type="entry name" value="LRR_dom_sf"/>
</dbReference>
<dbReference type="GO" id="GO:0005886">
    <property type="term" value="C:plasma membrane"/>
    <property type="evidence" value="ECO:0000318"/>
    <property type="project" value="GO_Central"/>
</dbReference>
<keyword evidence="15" id="KW-0808">Transferase</keyword>
<dbReference type="PANTHER" id="PTHR48052:SF8">
    <property type="entry name" value="LRR RECEPTOR-LIKE SERINE_THREONINE-PROTEIN KINASE FLS2"/>
    <property type="match status" value="1"/>
</dbReference>
<evidence type="ECO:0000256" key="12">
    <source>
        <dbReference type="SAM" id="Phobius"/>
    </source>
</evidence>
<keyword evidence="15" id="KW-0418">Kinase</keyword>
<evidence type="ECO:0000256" key="3">
    <source>
        <dbReference type="ARBA" id="ARBA00022614"/>
    </source>
</evidence>
<feature type="transmembrane region" description="Helical" evidence="12">
    <location>
        <begin position="885"/>
        <end position="902"/>
    </location>
</feature>
<evidence type="ECO:0000256" key="9">
    <source>
        <dbReference type="ARBA" id="ARBA00023170"/>
    </source>
</evidence>
<dbReference type="OrthoDB" id="551849at2759"/>
<dbReference type="InterPro" id="IPR001611">
    <property type="entry name" value="Leu-rich_rpt"/>
</dbReference>
<keyword evidence="7 12" id="KW-1133">Transmembrane helix</keyword>
<evidence type="ECO:0000256" key="5">
    <source>
        <dbReference type="ARBA" id="ARBA00022729"/>
    </source>
</evidence>
<evidence type="ECO:0000313" key="15">
    <source>
        <dbReference type="EMBL" id="GAQ80083.1"/>
    </source>
</evidence>
<dbReference type="Pfam" id="PF00560">
    <property type="entry name" value="LRR_1"/>
    <property type="match status" value="4"/>
</dbReference>
<evidence type="ECO:0000256" key="7">
    <source>
        <dbReference type="ARBA" id="ARBA00022989"/>
    </source>
</evidence>
<organism evidence="15 16">
    <name type="scientific">Klebsormidium nitens</name>
    <name type="common">Green alga</name>
    <name type="synonym">Ulothrix nitens</name>
    <dbReference type="NCBI Taxonomy" id="105231"/>
    <lineage>
        <taxon>Eukaryota</taxon>
        <taxon>Viridiplantae</taxon>
        <taxon>Streptophyta</taxon>
        <taxon>Klebsormidiophyceae</taxon>
        <taxon>Klebsormidiales</taxon>
        <taxon>Klebsormidiaceae</taxon>
        <taxon>Klebsormidium</taxon>
    </lineage>
</organism>
<reference evidence="15 16" key="1">
    <citation type="journal article" date="2014" name="Nat. Commun.">
        <title>Klebsormidium flaccidum genome reveals primary factors for plant terrestrial adaptation.</title>
        <authorList>
            <person name="Hori K."/>
            <person name="Maruyama F."/>
            <person name="Fujisawa T."/>
            <person name="Togashi T."/>
            <person name="Yamamoto N."/>
            <person name="Seo M."/>
            <person name="Sato S."/>
            <person name="Yamada T."/>
            <person name="Mori H."/>
            <person name="Tajima N."/>
            <person name="Moriyama T."/>
            <person name="Ikeuchi M."/>
            <person name="Watanabe M."/>
            <person name="Wada H."/>
            <person name="Kobayashi K."/>
            <person name="Saito M."/>
            <person name="Masuda T."/>
            <person name="Sasaki-Sekimoto Y."/>
            <person name="Mashiguchi K."/>
            <person name="Awai K."/>
            <person name="Shimojima M."/>
            <person name="Masuda S."/>
            <person name="Iwai M."/>
            <person name="Nobusawa T."/>
            <person name="Narise T."/>
            <person name="Kondo S."/>
            <person name="Saito H."/>
            <person name="Sato R."/>
            <person name="Murakawa M."/>
            <person name="Ihara Y."/>
            <person name="Oshima-Yamada Y."/>
            <person name="Ohtaka K."/>
            <person name="Satoh M."/>
            <person name="Sonobe K."/>
            <person name="Ishii M."/>
            <person name="Ohtani R."/>
            <person name="Kanamori-Sato M."/>
            <person name="Honoki R."/>
            <person name="Miyazaki D."/>
            <person name="Mochizuki H."/>
            <person name="Umetsu J."/>
            <person name="Higashi K."/>
            <person name="Shibata D."/>
            <person name="Kamiya Y."/>
            <person name="Sato N."/>
            <person name="Nakamura Y."/>
            <person name="Tabata S."/>
            <person name="Ida S."/>
            <person name="Kurokawa K."/>
            <person name="Ohta H."/>
        </authorList>
    </citation>
    <scope>NUCLEOTIDE SEQUENCE [LARGE SCALE GENOMIC DNA]</scope>
    <source>
        <strain evidence="15 16">NIES-2285</strain>
    </source>
</reference>
<keyword evidence="16" id="KW-1185">Reference proteome</keyword>
<name>A0A1Y1HPT3_KLENI</name>
<dbReference type="EMBL" id="DF236994">
    <property type="protein sequence ID" value="GAQ80083.1"/>
    <property type="molecule type" value="Genomic_DNA"/>
</dbReference>
<dbReference type="InterPro" id="IPR003591">
    <property type="entry name" value="Leu-rich_rpt_typical-subtyp"/>
</dbReference>
<keyword evidence="4 12" id="KW-0812">Transmembrane</keyword>
<dbReference type="PRINTS" id="PR00019">
    <property type="entry name" value="LEURICHRPT"/>
</dbReference>
<dbReference type="FunFam" id="3.80.10.10:FF:000233">
    <property type="entry name" value="Leucine-rich repeat receptor-like protein kinase TDR"/>
    <property type="match status" value="1"/>
</dbReference>
<dbReference type="AlphaFoldDB" id="A0A1Y1HPT3"/>
<evidence type="ECO:0000256" key="11">
    <source>
        <dbReference type="ARBA" id="ARBA00037847"/>
    </source>
</evidence>
<dbReference type="FunFam" id="3.80.10.10:FF:000095">
    <property type="entry name" value="LRR receptor-like serine/threonine-protein kinase GSO1"/>
    <property type="match status" value="1"/>
</dbReference>
<evidence type="ECO:0000256" key="6">
    <source>
        <dbReference type="ARBA" id="ARBA00022737"/>
    </source>
</evidence>
<keyword evidence="8 12" id="KW-0472">Membrane</keyword>
<dbReference type="Pfam" id="PF23598">
    <property type="entry name" value="LRR_14"/>
    <property type="match status" value="1"/>
</dbReference>